<evidence type="ECO:0000313" key="3">
    <source>
        <dbReference type="Proteomes" id="UP000284706"/>
    </source>
</evidence>
<feature type="compositionally biased region" description="Polar residues" evidence="1">
    <location>
        <begin position="67"/>
        <end position="79"/>
    </location>
</feature>
<dbReference type="EMBL" id="NHYE01005552">
    <property type="protein sequence ID" value="PPQ70123.1"/>
    <property type="molecule type" value="Genomic_DNA"/>
</dbReference>
<evidence type="ECO:0000313" key="2">
    <source>
        <dbReference type="EMBL" id="PPQ70123.1"/>
    </source>
</evidence>
<organism evidence="2 3">
    <name type="scientific">Gymnopilus dilepis</name>
    <dbReference type="NCBI Taxonomy" id="231916"/>
    <lineage>
        <taxon>Eukaryota</taxon>
        <taxon>Fungi</taxon>
        <taxon>Dikarya</taxon>
        <taxon>Basidiomycota</taxon>
        <taxon>Agaricomycotina</taxon>
        <taxon>Agaricomycetes</taxon>
        <taxon>Agaricomycetidae</taxon>
        <taxon>Agaricales</taxon>
        <taxon>Agaricineae</taxon>
        <taxon>Hymenogastraceae</taxon>
        <taxon>Gymnopilus</taxon>
    </lineage>
</organism>
<sequence length="79" mass="8322">MSPRPTTTPDTLSVTVLAVIGHGSDINSPLQSTTARALNPATTVSVPYYKVLSTIPQLPSRLPNTEGPLSSQTSVVMMQ</sequence>
<dbReference type="Proteomes" id="UP000284706">
    <property type="component" value="Unassembled WGS sequence"/>
</dbReference>
<accession>A0A409VV59</accession>
<dbReference type="AlphaFoldDB" id="A0A409VV59"/>
<dbReference type="InParanoid" id="A0A409VV59"/>
<proteinExistence type="predicted"/>
<evidence type="ECO:0000256" key="1">
    <source>
        <dbReference type="SAM" id="MobiDB-lite"/>
    </source>
</evidence>
<name>A0A409VV59_9AGAR</name>
<keyword evidence="3" id="KW-1185">Reference proteome</keyword>
<comment type="caution">
    <text evidence="2">The sequence shown here is derived from an EMBL/GenBank/DDBJ whole genome shotgun (WGS) entry which is preliminary data.</text>
</comment>
<protein>
    <submittedName>
        <fullName evidence="2">Uncharacterized protein</fullName>
    </submittedName>
</protein>
<feature type="region of interest" description="Disordered" evidence="1">
    <location>
        <begin position="59"/>
        <end position="79"/>
    </location>
</feature>
<reference evidence="2 3" key="1">
    <citation type="journal article" date="2018" name="Evol. Lett.">
        <title>Horizontal gene cluster transfer increased hallucinogenic mushroom diversity.</title>
        <authorList>
            <person name="Reynolds H.T."/>
            <person name="Vijayakumar V."/>
            <person name="Gluck-Thaler E."/>
            <person name="Korotkin H.B."/>
            <person name="Matheny P.B."/>
            <person name="Slot J.C."/>
        </authorList>
    </citation>
    <scope>NUCLEOTIDE SEQUENCE [LARGE SCALE GENOMIC DNA]</scope>
    <source>
        <strain evidence="2 3">SRW20</strain>
    </source>
</reference>
<gene>
    <name evidence="2" type="ORF">CVT26_013409</name>
</gene>